<name>A0A2Z7AUM4_9LAMI</name>
<dbReference type="EMBL" id="KV011856">
    <property type="protein sequence ID" value="KZV25584.1"/>
    <property type="molecule type" value="Genomic_DNA"/>
</dbReference>
<gene>
    <name evidence="2" type="ORF">F511_21287</name>
</gene>
<organism evidence="2 3">
    <name type="scientific">Dorcoceras hygrometricum</name>
    <dbReference type="NCBI Taxonomy" id="472368"/>
    <lineage>
        <taxon>Eukaryota</taxon>
        <taxon>Viridiplantae</taxon>
        <taxon>Streptophyta</taxon>
        <taxon>Embryophyta</taxon>
        <taxon>Tracheophyta</taxon>
        <taxon>Spermatophyta</taxon>
        <taxon>Magnoliopsida</taxon>
        <taxon>eudicotyledons</taxon>
        <taxon>Gunneridae</taxon>
        <taxon>Pentapetalae</taxon>
        <taxon>asterids</taxon>
        <taxon>lamiids</taxon>
        <taxon>Lamiales</taxon>
        <taxon>Gesneriaceae</taxon>
        <taxon>Didymocarpoideae</taxon>
        <taxon>Trichosporeae</taxon>
        <taxon>Loxocarpinae</taxon>
        <taxon>Dorcoceras</taxon>
    </lineage>
</organism>
<evidence type="ECO:0000313" key="2">
    <source>
        <dbReference type="EMBL" id="KZV25584.1"/>
    </source>
</evidence>
<accession>A0A2Z7AUM4</accession>
<feature type="compositionally biased region" description="Acidic residues" evidence="1">
    <location>
        <begin position="408"/>
        <end position="420"/>
    </location>
</feature>
<proteinExistence type="predicted"/>
<feature type="region of interest" description="Disordered" evidence="1">
    <location>
        <begin position="80"/>
        <end position="114"/>
    </location>
</feature>
<feature type="region of interest" description="Disordered" evidence="1">
    <location>
        <begin position="368"/>
        <end position="420"/>
    </location>
</feature>
<dbReference type="Proteomes" id="UP000250235">
    <property type="component" value="Unassembled WGS sequence"/>
</dbReference>
<sequence length="420" mass="45824">MRAHRGGHLCAQLAQVGRQLAHDVPPANVRRGVRLAPTNFTRKLALQRLAVVVLRIRSTTEITIPSLVCTRKRDESFTDGISSSRRLEQVRRRRQRAEHGGGASRRARSVGEEGGGGGYSLGFCESCCFDNVTLGIQLAVGPQQLRLRNHNFGLTHRIMVKRLETSPHDPLGITDSACKNPSVMVSVHYGPFNTYIPIRSTTIGKSRVARDPITMHTSWRSNSDIACVTRRAMNPRQRSIDSYMHRDLTQSRHLMTPTKSVNGQSEAPTRRVSMTFRVMRANLYNQDLGLINSTNGNHLESPNEGSSIDHQERVARPLGRAKGVGHMWSGGRVHGVKSCACRLLGAFVCVGSAMVRAVAWTMVGAGPGEGSAEVAPAKGGRRWRAKGRKAAEHAGPLGSLGLNGAGEHDDDFILTDGEDL</sequence>
<reference evidence="2 3" key="1">
    <citation type="journal article" date="2015" name="Proc. Natl. Acad. Sci. U.S.A.">
        <title>The resurrection genome of Boea hygrometrica: A blueprint for survival of dehydration.</title>
        <authorList>
            <person name="Xiao L."/>
            <person name="Yang G."/>
            <person name="Zhang L."/>
            <person name="Yang X."/>
            <person name="Zhao S."/>
            <person name="Ji Z."/>
            <person name="Zhou Q."/>
            <person name="Hu M."/>
            <person name="Wang Y."/>
            <person name="Chen M."/>
            <person name="Xu Y."/>
            <person name="Jin H."/>
            <person name="Xiao X."/>
            <person name="Hu G."/>
            <person name="Bao F."/>
            <person name="Hu Y."/>
            <person name="Wan P."/>
            <person name="Li L."/>
            <person name="Deng X."/>
            <person name="Kuang T."/>
            <person name="Xiang C."/>
            <person name="Zhu J.K."/>
            <person name="Oliver M.J."/>
            <person name="He Y."/>
        </authorList>
    </citation>
    <scope>NUCLEOTIDE SEQUENCE [LARGE SCALE GENOMIC DNA]</scope>
    <source>
        <strain evidence="3">cv. XS01</strain>
    </source>
</reference>
<evidence type="ECO:0000256" key="1">
    <source>
        <dbReference type="SAM" id="MobiDB-lite"/>
    </source>
</evidence>
<feature type="compositionally biased region" description="Basic residues" evidence="1">
    <location>
        <begin position="379"/>
        <end position="388"/>
    </location>
</feature>
<protein>
    <submittedName>
        <fullName evidence="2">Uncharacterized protein</fullName>
    </submittedName>
</protein>
<evidence type="ECO:0000313" key="3">
    <source>
        <dbReference type="Proteomes" id="UP000250235"/>
    </source>
</evidence>
<dbReference type="AlphaFoldDB" id="A0A2Z7AUM4"/>
<keyword evidence="3" id="KW-1185">Reference proteome</keyword>